<accession>A0A7L6N3S3</accession>
<feature type="transmembrane region" description="Helical" evidence="8">
    <location>
        <begin position="117"/>
        <end position="140"/>
    </location>
</feature>
<feature type="transmembrane region" description="Helical" evidence="8">
    <location>
        <begin position="240"/>
        <end position="262"/>
    </location>
</feature>
<keyword evidence="5 8" id="KW-0812">Transmembrane</keyword>
<feature type="transmembrane region" description="Helical" evidence="8">
    <location>
        <begin position="308"/>
        <end position="329"/>
    </location>
</feature>
<dbReference type="AlphaFoldDB" id="A0A7L6N3S3"/>
<protein>
    <submittedName>
        <fullName evidence="9">Iron ABC transporter permease</fullName>
    </submittedName>
</protein>
<keyword evidence="4" id="KW-1003">Cell membrane</keyword>
<evidence type="ECO:0000313" key="9">
    <source>
        <dbReference type="EMBL" id="QLY39868.1"/>
    </source>
</evidence>
<evidence type="ECO:0000256" key="6">
    <source>
        <dbReference type="ARBA" id="ARBA00022989"/>
    </source>
</evidence>
<feature type="transmembrane region" description="Helical" evidence="8">
    <location>
        <begin position="58"/>
        <end position="78"/>
    </location>
</feature>
<dbReference type="InterPro" id="IPR000522">
    <property type="entry name" value="ABC_transptr_permease_BtuC"/>
</dbReference>
<dbReference type="Pfam" id="PF01032">
    <property type="entry name" value="FecCD"/>
    <property type="match status" value="1"/>
</dbReference>
<keyword evidence="10" id="KW-1185">Reference proteome</keyword>
<feature type="transmembrane region" description="Helical" evidence="8">
    <location>
        <begin position="152"/>
        <end position="173"/>
    </location>
</feature>
<dbReference type="GO" id="GO:0033214">
    <property type="term" value="P:siderophore-iron import into cell"/>
    <property type="evidence" value="ECO:0007669"/>
    <property type="project" value="TreeGrafter"/>
</dbReference>
<dbReference type="SUPFAM" id="SSF81345">
    <property type="entry name" value="ABC transporter involved in vitamin B12 uptake, BtuC"/>
    <property type="match status" value="1"/>
</dbReference>
<dbReference type="EMBL" id="CP051151">
    <property type="protein sequence ID" value="QLY39868.1"/>
    <property type="molecule type" value="Genomic_DNA"/>
</dbReference>
<dbReference type="Gene3D" id="1.10.3470.10">
    <property type="entry name" value="ABC transporter involved in vitamin B12 uptake, BtuC"/>
    <property type="match status" value="1"/>
</dbReference>
<keyword evidence="3" id="KW-0813">Transport</keyword>
<keyword evidence="7 8" id="KW-0472">Membrane</keyword>
<comment type="subcellular location">
    <subcellularLocation>
        <location evidence="1">Cell membrane</location>
        <topology evidence="1">Multi-pass membrane protein</topology>
    </subcellularLocation>
</comment>
<reference evidence="9 10" key="1">
    <citation type="submission" date="2020-04" db="EMBL/GenBank/DDBJ databases">
        <authorList>
            <person name="Zheng R.K."/>
            <person name="Sun C.M."/>
        </authorList>
    </citation>
    <scope>NUCLEOTIDE SEQUENCE [LARGE SCALE GENOMIC DNA]</scope>
    <source>
        <strain evidence="10">zrk29</strain>
    </source>
</reference>
<evidence type="ECO:0000256" key="1">
    <source>
        <dbReference type="ARBA" id="ARBA00004651"/>
    </source>
</evidence>
<dbReference type="PANTHER" id="PTHR30472:SF69">
    <property type="entry name" value="HEME-IRON TRANSPORT SYSTEM PERMEASE PROTEIN ISDF-RELATED"/>
    <property type="match status" value="1"/>
</dbReference>
<proteinExistence type="inferred from homology"/>
<dbReference type="Proteomes" id="UP000512167">
    <property type="component" value="Chromosome"/>
</dbReference>
<evidence type="ECO:0000256" key="8">
    <source>
        <dbReference type="SAM" id="Phobius"/>
    </source>
</evidence>
<comment type="similarity">
    <text evidence="2">Belongs to the binding-protein-dependent transport system permease family. FecCD subfamily.</text>
</comment>
<dbReference type="GO" id="GO:0022857">
    <property type="term" value="F:transmembrane transporter activity"/>
    <property type="evidence" value="ECO:0007669"/>
    <property type="project" value="InterPro"/>
</dbReference>
<evidence type="ECO:0000256" key="7">
    <source>
        <dbReference type="ARBA" id="ARBA00023136"/>
    </source>
</evidence>
<feature type="transmembrane region" description="Helical" evidence="8">
    <location>
        <begin position="90"/>
        <end position="111"/>
    </location>
</feature>
<dbReference type="RefSeq" id="WP_312032357.1">
    <property type="nucleotide sequence ID" value="NZ_CP051151.1"/>
</dbReference>
<dbReference type="PANTHER" id="PTHR30472">
    <property type="entry name" value="FERRIC ENTEROBACTIN TRANSPORT SYSTEM PERMEASE PROTEIN"/>
    <property type="match status" value="1"/>
</dbReference>
<evidence type="ECO:0000313" key="10">
    <source>
        <dbReference type="Proteomes" id="UP000512167"/>
    </source>
</evidence>
<evidence type="ECO:0000256" key="5">
    <source>
        <dbReference type="ARBA" id="ARBA00022692"/>
    </source>
</evidence>
<dbReference type="FunFam" id="1.10.3470.10:FF:000001">
    <property type="entry name" value="Vitamin B12 ABC transporter permease BtuC"/>
    <property type="match status" value="1"/>
</dbReference>
<feature type="transmembrane region" description="Helical" evidence="8">
    <location>
        <begin position="193"/>
        <end position="213"/>
    </location>
</feature>
<keyword evidence="6 8" id="KW-1133">Transmembrane helix</keyword>
<sequence>MKKLSFKSIIILFSIINFILILLNLAIGQINMSLMELIQGIFTNHNPLNQYVILNLRLPRVLIVLFSGIALAMAGALLQTISKNDLADPGIIGINSGAGLGVTIFFLLFVFNAKSFAYLLPFIAFMGGLVSALLIFVLSYHKNKGIHPYKMILLGVGFSMAASGLMVLLITSAERDQVQFITNWLAGNVWGGDWPYVWVTLPLIVLSVIYIGFQSQTLNIIHLGENHAKGLGVNMKRKQFTYLLIATILASVSVAVVGNIAFIGLLSPHIAKQLVGIRHQKFLPVAGLIGANIMLASDLLARNLIQPNGLPTGILVAFIGTPYFIYLILKK</sequence>
<evidence type="ECO:0000256" key="3">
    <source>
        <dbReference type="ARBA" id="ARBA00022448"/>
    </source>
</evidence>
<dbReference type="KEGG" id="tbk:HF295_02925"/>
<name>A0A7L6N3S3_9MOLU</name>
<evidence type="ECO:0000256" key="4">
    <source>
        <dbReference type="ARBA" id="ARBA00022475"/>
    </source>
</evidence>
<gene>
    <name evidence="9" type="ORF">HF295_02925</name>
</gene>
<dbReference type="GO" id="GO:0005886">
    <property type="term" value="C:plasma membrane"/>
    <property type="evidence" value="ECO:0007669"/>
    <property type="project" value="UniProtKB-SubCell"/>
</dbReference>
<feature type="transmembrane region" description="Helical" evidence="8">
    <location>
        <begin position="9"/>
        <end position="27"/>
    </location>
</feature>
<dbReference type="InterPro" id="IPR037294">
    <property type="entry name" value="ABC_BtuC-like"/>
</dbReference>
<organism evidence="9 10">
    <name type="scientific">Hujiaoplasma nucleasis</name>
    <dbReference type="NCBI Taxonomy" id="2725268"/>
    <lineage>
        <taxon>Bacteria</taxon>
        <taxon>Bacillati</taxon>
        <taxon>Mycoplasmatota</taxon>
        <taxon>Mollicutes</taxon>
        <taxon>Candidatus Izemoplasmatales</taxon>
        <taxon>Hujiaoplasmataceae</taxon>
        <taxon>Hujiaoplasma</taxon>
    </lineage>
</organism>
<evidence type="ECO:0000256" key="2">
    <source>
        <dbReference type="ARBA" id="ARBA00007935"/>
    </source>
</evidence>
<dbReference type="CDD" id="cd06550">
    <property type="entry name" value="TM_ABC_iron-siderophores_like"/>
    <property type="match status" value="1"/>
</dbReference>